<evidence type="ECO:0000259" key="11">
    <source>
        <dbReference type="PROSITE" id="PS50026"/>
    </source>
</evidence>
<feature type="domain" description="EGF-like" evidence="11">
    <location>
        <begin position="1382"/>
        <end position="1418"/>
    </location>
</feature>
<dbReference type="GO" id="GO:0005509">
    <property type="term" value="F:calcium ion binding"/>
    <property type="evidence" value="ECO:0007669"/>
    <property type="project" value="UniProtKB-UniRule"/>
</dbReference>
<dbReference type="OrthoDB" id="283575at2759"/>
<keyword evidence="7" id="KW-0472">Membrane</keyword>
<comment type="caution">
    <text evidence="9">Lacks conserved residue(s) required for the propagation of feature annotation.</text>
</comment>
<protein>
    <submittedName>
        <fullName evidence="13">Uncharacterized protein</fullName>
    </submittedName>
</protein>
<feature type="disulfide bond" evidence="9">
    <location>
        <begin position="1386"/>
        <end position="1396"/>
    </location>
</feature>
<evidence type="ECO:0000256" key="1">
    <source>
        <dbReference type="ARBA" id="ARBA00004167"/>
    </source>
</evidence>
<accession>A0A814UU37</accession>
<organism evidence="13 14">
    <name type="scientific">Adineta ricciae</name>
    <name type="common">Rotifer</name>
    <dbReference type="NCBI Taxonomy" id="249248"/>
    <lineage>
        <taxon>Eukaryota</taxon>
        <taxon>Metazoa</taxon>
        <taxon>Spiralia</taxon>
        <taxon>Gnathifera</taxon>
        <taxon>Rotifera</taxon>
        <taxon>Eurotatoria</taxon>
        <taxon>Bdelloidea</taxon>
        <taxon>Adinetida</taxon>
        <taxon>Adinetidae</taxon>
        <taxon>Adineta</taxon>
    </lineage>
</organism>
<dbReference type="GO" id="GO:0016342">
    <property type="term" value="C:catenin complex"/>
    <property type="evidence" value="ECO:0007669"/>
    <property type="project" value="TreeGrafter"/>
</dbReference>
<dbReference type="PANTHER" id="PTHR24027">
    <property type="entry name" value="CADHERIN-23"/>
    <property type="match status" value="1"/>
</dbReference>
<comment type="caution">
    <text evidence="13">The sequence shown here is derived from an EMBL/GenBank/DDBJ whole genome shotgun (WGS) entry which is preliminary data.</text>
</comment>
<comment type="subcellular location">
    <subcellularLocation>
        <location evidence="1">Membrane</location>
        <topology evidence="1">Single-pass membrane protein</topology>
    </subcellularLocation>
</comment>
<dbReference type="Gene3D" id="2.10.25.10">
    <property type="entry name" value="Laminin"/>
    <property type="match status" value="1"/>
</dbReference>
<feature type="domain" description="EGF-like" evidence="11">
    <location>
        <begin position="1419"/>
        <end position="1457"/>
    </location>
</feature>
<evidence type="ECO:0000313" key="13">
    <source>
        <dbReference type="EMBL" id="CAF1178870.1"/>
    </source>
</evidence>
<dbReference type="Proteomes" id="UP000663852">
    <property type="component" value="Unassembled WGS sequence"/>
</dbReference>
<dbReference type="Gene3D" id="2.60.40.60">
    <property type="entry name" value="Cadherins"/>
    <property type="match status" value="3"/>
</dbReference>
<dbReference type="PANTHER" id="PTHR24027:SF422">
    <property type="entry name" value="CADHERIN DOMAIN-CONTAINING PROTEIN"/>
    <property type="match status" value="1"/>
</dbReference>
<feature type="domain" description="Cadherin" evidence="12">
    <location>
        <begin position="396"/>
        <end position="504"/>
    </location>
</feature>
<evidence type="ECO:0000256" key="8">
    <source>
        <dbReference type="PROSITE-ProRule" id="PRU00043"/>
    </source>
</evidence>
<feature type="disulfide bond" evidence="9">
    <location>
        <begin position="1428"/>
        <end position="1445"/>
    </location>
</feature>
<dbReference type="PROSITE" id="PS00022">
    <property type="entry name" value="EGF_1"/>
    <property type="match status" value="2"/>
</dbReference>
<dbReference type="GO" id="GO:0045296">
    <property type="term" value="F:cadherin binding"/>
    <property type="evidence" value="ECO:0007669"/>
    <property type="project" value="TreeGrafter"/>
</dbReference>
<keyword evidence="3" id="KW-0732">Signal</keyword>
<dbReference type="Pfam" id="PF00028">
    <property type="entry name" value="Cadherin"/>
    <property type="match status" value="1"/>
</dbReference>
<keyword evidence="9" id="KW-0245">EGF-like domain</keyword>
<dbReference type="GO" id="GO:0007156">
    <property type="term" value="P:homophilic cell adhesion via plasma membrane adhesion molecules"/>
    <property type="evidence" value="ECO:0007669"/>
    <property type="project" value="InterPro"/>
</dbReference>
<evidence type="ECO:0000256" key="10">
    <source>
        <dbReference type="SAM" id="MobiDB-lite"/>
    </source>
</evidence>
<feature type="compositionally biased region" description="Polar residues" evidence="10">
    <location>
        <begin position="1788"/>
        <end position="1797"/>
    </location>
</feature>
<feature type="region of interest" description="Disordered" evidence="10">
    <location>
        <begin position="1675"/>
        <end position="1709"/>
    </location>
</feature>
<gene>
    <name evidence="13" type="ORF">EDS130_LOCUS24128</name>
</gene>
<evidence type="ECO:0000256" key="5">
    <source>
        <dbReference type="ARBA" id="ARBA00022837"/>
    </source>
</evidence>
<dbReference type="SUPFAM" id="SSF49313">
    <property type="entry name" value="Cadherin-like"/>
    <property type="match status" value="3"/>
</dbReference>
<dbReference type="InterPro" id="IPR039808">
    <property type="entry name" value="Cadherin"/>
</dbReference>
<name>A0A814UU37_ADIRI</name>
<reference evidence="13" key="1">
    <citation type="submission" date="2021-02" db="EMBL/GenBank/DDBJ databases">
        <authorList>
            <person name="Nowell W R."/>
        </authorList>
    </citation>
    <scope>NUCLEOTIDE SEQUENCE</scope>
</reference>
<feature type="compositionally biased region" description="Low complexity" evidence="10">
    <location>
        <begin position="1753"/>
        <end position="1782"/>
    </location>
</feature>
<dbReference type="SUPFAM" id="SSF57196">
    <property type="entry name" value="EGF/Laminin"/>
    <property type="match status" value="1"/>
</dbReference>
<evidence type="ECO:0000256" key="2">
    <source>
        <dbReference type="ARBA" id="ARBA00022692"/>
    </source>
</evidence>
<keyword evidence="6" id="KW-1133">Transmembrane helix</keyword>
<feature type="compositionally biased region" description="Basic and acidic residues" evidence="10">
    <location>
        <begin position="1684"/>
        <end position="1703"/>
    </location>
</feature>
<dbReference type="InterPro" id="IPR002126">
    <property type="entry name" value="Cadherin-like_dom"/>
</dbReference>
<dbReference type="EMBL" id="CAJNOJ010000135">
    <property type="protein sequence ID" value="CAF1178870.1"/>
    <property type="molecule type" value="Genomic_DNA"/>
</dbReference>
<dbReference type="PROSITE" id="PS50268">
    <property type="entry name" value="CADHERIN_2"/>
    <property type="match status" value="3"/>
</dbReference>
<keyword evidence="5 8" id="KW-0106">Calcium</keyword>
<evidence type="ECO:0000313" key="14">
    <source>
        <dbReference type="Proteomes" id="UP000663852"/>
    </source>
</evidence>
<evidence type="ECO:0000256" key="9">
    <source>
        <dbReference type="PROSITE-ProRule" id="PRU00076"/>
    </source>
</evidence>
<dbReference type="GO" id="GO:0016477">
    <property type="term" value="P:cell migration"/>
    <property type="evidence" value="ECO:0007669"/>
    <property type="project" value="TreeGrafter"/>
</dbReference>
<dbReference type="PROSITE" id="PS50026">
    <property type="entry name" value="EGF_3"/>
    <property type="match status" value="2"/>
</dbReference>
<feature type="region of interest" description="Disordered" evidence="10">
    <location>
        <begin position="1753"/>
        <end position="1797"/>
    </location>
</feature>
<dbReference type="InterPro" id="IPR000742">
    <property type="entry name" value="EGF"/>
</dbReference>
<dbReference type="InterPro" id="IPR015919">
    <property type="entry name" value="Cadherin-like_sf"/>
</dbReference>
<evidence type="ECO:0000256" key="4">
    <source>
        <dbReference type="ARBA" id="ARBA00022737"/>
    </source>
</evidence>
<feature type="disulfide bond" evidence="9">
    <location>
        <begin position="1408"/>
        <end position="1417"/>
    </location>
</feature>
<dbReference type="SMART" id="SM00181">
    <property type="entry name" value="EGF"/>
    <property type="match status" value="2"/>
</dbReference>
<keyword evidence="2" id="KW-0812">Transmembrane</keyword>
<dbReference type="CDD" id="cd00054">
    <property type="entry name" value="EGF_CA"/>
    <property type="match status" value="2"/>
</dbReference>
<feature type="domain" description="Cadherin" evidence="12">
    <location>
        <begin position="845"/>
        <end position="947"/>
    </location>
</feature>
<evidence type="ECO:0000256" key="7">
    <source>
        <dbReference type="ARBA" id="ARBA00023136"/>
    </source>
</evidence>
<feature type="disulfide bond" evidence="9">
    <location>
        <begin position="1447"/>
        <end position="1456"/>
    </location>
</feature>
<feature type="domain" description="Cadherin" evidence="12">
    <location>
        <begin position="282"/>
        <end position="388"/>
    </location>
</feature>
<keyword evidence="9" id="KW-1015">Disulfide bond</keyword>
<sequence length="2488" mass="282717">MNIELDTTEQSRLNYEEQNQYKIRVQFINKTQFIEESYLIEIEDINEPPYNLHYSHQTGFCTVLDEDFHQTLKFHVKTIEKHQNGTDFEIICTDDGHPPLSISTRINVISDEISLMFVPVALLIIPIIDENITMAKSMRDNIVISNFNDGDKTERQRRQINSPPQDIVLNMFHPIVPENVRNFDIASVNVLDDERDEYTCSVSTHNTSDDRQPFEIDNKILRTSLDIQNNLCDLDYETVGIYNITITCIDLIHHFTIIKNFSIEVSDVNEAPVQLTLTPNILPENSPVGYVIGQFRPIDPDLPSLNQTFKYSLTSDSKHTFSIKDDQLILLRENDVQTCISQPDTCPHDYEQINSVLVRVHVEDTGTPPASQRFWIQVKVTDENDPPVDLQLNQNTVKENSPIGTLIGTFSVEDQDLYQNHSFTLVHQSSSFKNQSIFEIENNELRLLQSPDYEQDQFYLITVRATDNATFPLSVIGEFIIEILDVNEFPRTYAFIADIDTPVTNETKHNLINGVQPVRTVYLPQNAYFQAKLGRIVFIVQDQDQDLFLKGTSDFTEFGFSTPTCEILSQNPYRSLCTSIVSVENRYDYAEDETFTDHLVITPLILTSNLETMTFPRILRVKFENITLTMDDERKDSIDILGIHLTKMTIGKLGAIDLASNNNPIEKISLNPGNSSLFPFELTDDNILQIRNDVNITSPNYPSKFNISVLVTTNNEGENRTIEKFFNINIKERDEFALNLSNNKILENAREDNFIGSFTFENETGYYTLELIDNADGRFKLNGTSLYTDKTSVKYCHLNHTCPLDYEDQPMINITVAVLDPSTDEILRQIVFRIEIQDENEAPYNLTLSTTSLYENATAGSLIATISAFDDDVNQTLTYSTSNPLFTIRNNELILNKALEYNLRQTIPVYIRATDDGQPPTFTEKLFLVNVVPINRPLVNVTSTPMIYYISNNTNLTQTILGQILVVDPDENESFDITFDKANFQAATSATNPYSLILDDGSLVYAQLYNITVMDMEPPNGQVNSTLSTDVTATIRDSANHMVTYAFTVQYVLKATQDLTTTTPLPPITTTVPSLSQIMHVRIYETTLSGTPIVRSILNSTTTNHTPICTVTDENNIQFPINASQTSIIIYLPENYTLNSTNKSNIFLDVQCVLSNGADIDEGIVIDVLPAPPTVQIKFNQTHTFYATNNINNQTILGQFYPTELTTTPTNRTFNLSLTNYQDIFQLLPNDSLIQIGPYPTNIVESSSPTINLTIQATETTPNEPIRIIQNTFTIPIILNLTIPVITFNRTTIPFNINPNTTIGLFTIYNISTAYRLHLLDSYNDSLELDSDTKLLTIKQTLDHFPLENNRTQLFIKVALVDSTNETILSSTFSLTITNSSGIDSCENKDCGYGTCITINQTLSYCLCTSGYTGLDCRTVDSCAYNPCLNNGICHQLSTQGDFSCTCLPNHSGSLCEININVCELNSSLCLSTEICIPINNNLTNFYRCVPRDELLYFVFDYLNNPDAFDAINVDNLTTKIKEFFQLRATGIENIMILERQILGPLKYNRAELISILLKNSNENYTILSEVLDELCANLSVNLHVFERELCIGYQQASRLMSRFKSLPDLCPNCTFTDAANEYYWFDKTLPFLPLWITLIVGSILMGMLSLIPLDLDAPSKVALPLMKARVYPEQEENVDEENSVSKDSVRLAGKFSRERNDSGYESNEENETYLDEIITNHQRNSTFHVYPVIHGPRSPALTRRGTTIDDLLSSQVTSRSRSISSGSLPRQQIQRSISMSSHPIDRPSSTRSSQTLKPIIQRRSLIDDSSIGTLIGLLGTPRLNPTDETYVSTTFRNENTSKFVIGTLWNTFALVNNLFLQRPRKRRNALSGNFNIHADELARLEALYSLAEREQANQFSITHLQSIIGDALQTSDTQRTRHLQAILFDILSSKKENPCNCYGNHHVPSCVYYDHSLPYLRNSQEQTSSLENILRDIHKSNKPRRQDAATQSLLDKPRQSFTQLKTTTNVSTQSSPMVTMKQIHYHVSTQYSPNKHQNNFNASTQTKNNDFLDVSTQFSPRESDQIEPIYVNVSKSLHPTETKKTRPNPIPNHQNDLLSELKEVFSSPTNPELNSNHSVRSLVSIFEANRSQKPFPSKSISTTNVKIEQYANEVASNIVENAVEAATITLTNINDHQSQRRFSVYKNAGEHGKSLLFQSNTFVPPIENPKEKFDETSRASIQPPSVFITPPQSQHTLIVGQHINGDDSKAHFDMHYDSSSLSSLDDEQVNPQQFLSNSQLFSAQELYIRPWLVRRATAPHIHCLDNDINDTHIETNHSSLNETNFNVFPKHSNMDLYTRYSCLITILLYLRDVYDQYSNEILYNDLNQIEQQFQSPTFLCPTIQSNTFETINPDGSKRYRTGFVVDVNSIDSPMIRPKILSNQVDWRRVKVVTRRFRKKYQHYKQLIKNDQLNKSNNPSTIDHYLKAFDSTSRRRMKKYAKHYAEKL</sequence>
<evidence type="ECO:0000256" key="6">
    <source>
        <dbReference type="ARBA" id="ARBA00022989"/>
    </source>
</evidence>
<dbReference type="SMART" id="SM00112">
    <property type="entry name" value="CA"/>
    <property type="match status" value="4"/>
</dbReference>
<evidence type="ECO:0000259" key="12">
    <source>
        <dbReference type="PROSITE" id="PS50268"/>
    </source>
</evidence>
<dbReference type="GO" id="GO:0008013">
    <property type="term" value="F:beta-catenin binding"/>
    <property type="evidence" value="ECO:0007669"/>
    <property type="project" value="TreeGrafter"/>
</dbReference>
<keyword evidence="4" id="KW-0677">Repeat</keyword>
<proteinExistence type="predicted"/>
<evidence type="ECO:0000256" key="3">
    <source>
        <dbReference type="ARBA" id="ARBA00022729"/>
    </source>
</evidence>
<dbReference type="CDD" id="cd11304">
    <property type="entry name" value="Cadherin_repeat"/>
    <property type="match status" value="3"/>
</dbReference>
<dbReference type="PROSITE" id="PS01186">
    <property type="entry name" value="EGF_2"/>
    <property type="match status" value="1"/>
</dbReference>